<evidence type="ECO:0000256" key="2">
    <source>
        <dbReference type="ARBA" id="ARBA00006275"/>
    </source>
</evidence>
<organism evidence="8 9">
    <name type="scientific">Ginsengibacter hankyongi</name>
    <dbReference type="NCBI Taxonomy" id="2607284"/>
    <lineage>
        <taxon>Bacteria</taxon>
        <taxon>Pseudomonadati</taxon>
        <taxon>Bacteroidota</taxon>
        <taxon>Chitinophagia</taxon>
        <taxon>Chitinophagales</taxon>
        <taxon>Chitinophagaceae</taxon>
        <taxon>Ginsengibacter</taxon>
    </lineage>
</organism>
<evidence type="ECO:0000313" key="8">
    <source>
        <dbReference type="EMBL" id="KAA9040517.1"/>
    </source>
</evidence>
<gene>
    <name evidence="8" type="ORF">FW778_00245</name>
</gene>
<keyword evidence="3" id="KW-0732">Signal</keyword>
<keyword evidence="9" id="KW-1185">Reference proteome</keyword>
<accession>A0A5J5IKF0</accession>
<proteinExistence type="inferred from homology"/>
<name>A0A5J5IKF0_9BACT</name>
<dbReference type="PROSITE" id="PS51257">
    <property type="entry name" value="PROKAR_LIPOPROTEIN"/>
    <property type="match status" value="1"/>
</dbReference>
<comment type="caution">
    <text evidence="8">The sequence shown here is derived from an EMBL/GenBank/DDBJ whole genome shotgun (WGS) entry which is preliminary data.</text>
</comment>
<dbReference type="EMBL" id="VYQF01000001">
    <property type="protein sequence ID" value="KAA9040517.1"/>
    <property type="molecule type" value="Genomic_DNA"/>
</dbReference>
<evidence type="ECO:0000256" key="1">
    <source>
        <dbReference type="ARBA" id="ARBA00004442"/>
    </source>
</evidence>
<feature type="domain" description="SusD-like N-terminal" evidence="7">
    <location>
        <begin position="50"/>
        <end position="205"/>
    </location>
</feature>
<dbReference type="Proteomes" id="UP000326903">
    <property type="component" value="Unassembled WGS sequence"/>
</dbReference>
<dbReference type="Gene3D" id="1.25.40.390">
    <property type="match status" value="1"/>
</dbReference>
<dbReference type="GO" id="GO:0009279">
    <property type="term" value="C:cell outer membrane"/>
    <property type="evidence" value="ECO:0007669"/>
    <property type="project" value="UniProtKB-SubCell"/>
</dbReference>
<dbReference type="Pfam" id="PF07980">
    <property type="entry name" value="SusD_RagB"/>
    <property type="match status" value="1"/>
</dbReference>
<dbReference type="InterPro" id="IPR033985">
    <property type="entry name" value="SusD-like_N"/>
</dbReference>
<dbReference type="SUPFAM" id="SSF48452">
    <property type="entry name" value="TPR-like"/>
    <property type="match status" value="1"/>
</dbReference>
<dbReference type="InterPro" id="IPR012944">
    <property type="entry name" value="SusD_RagB_dom"/>
</dbReference>
<keyword evidence="4" id="KW-0472">Membrane</keyword>
<comment type="similarity">
    <text evidence="2">Belongs to the SusD family.</text>
</comment>
<evidence type="ECO:0000259" key="6">
    <source>
        <dbReference type="Pfam" id="PF07980"/>
    </source>
</evidence>
<dbReference type="AlphaFoldDB" id="A0A5J5IKF0"/>
<dbReference type="InterPro" id="IPR011990">
    <property type="entry name" value="TPR-like_helical_dom_sf"/>
</dbReference>
<protein>
    <submittedName>
        <fullName evidence="8">RagB/SusD family nutrient uptake outer membrane protein</fullName>
    </submittedName>
</protein>
<keyword evidence="5" id="KW-0998">Cell outer membrane</keyword>
<evidence type="ECO:0000256" key="4">
    <source>
        <dbReference type="ARBA" id="ARBA00023136"/>
    </source>
</evidence>
<comment type="subcellular location">
    <subcellularLocation>
        <location evidence="1">Cell outer membrane</location>
    </subcellularLocation>
</comment>
<dbReference type="Pfam" id="PF14322">
    <property type="entry name" value="SusD-like_3"/>
    <property type="match status" value="1"/>
</dbReference>
<evidence type="ECO:0000256" key="5">
    <source>
        <dbReference type="ARBA" id="ARBA00023237"/>
    </source>
</evidence>
<evidence type="ECO:0000256" key="3">
    <source>
        <dbReference type="ARBA" id="ARBA00022729"/>
    </source>
</evidence>
<reference evidence="8 9" key="1">
    <citation type="submission" date="2019-09" db="EMBL/GenBank/DDBJ databases">
        <title>Draft genome sequence of Ginsengibacter sp. BR5-29.</title>
        <authorList>
            <person name="Im W.-T."/>
        </authorList>
    </citation>
    <scope>NUCLEOTIDE SEQUENCE [LARGE SCALE GENOMIC DNA]</scope>
    <source>
        <strain evidence="8 9">BR5-29</strain>
    </source>
</reference>
<evidence type="ECO:0000313" key="9">
    <source>
        <dbReference type="Proteomes" id="UP000326903"/>
    </source>
</evidence>
<feature type="domain" description="RagB/SusD" evidence="6">
    <location>
        <begin position="368"/>
        <end position="516"/>
    </location>
</feature>
<dbReference type="RefSeq" id="WP_150412576.1">
    <property type="nucleotide sequence ID" value="NZ_VYQF01000001.1"/>
</dbReference>
<evidence type="ECO:0000259" key="7">
    <source>
        <dbReference type="Pfam" id="PF14322"/>
    </source>
</evidence>
<sequence>MKTYKSFIKLLPVLILIISITSCKKQLAEAVPQDVLSAADLSNPNALVTLYTGVYAQLRNYNSTLFGLGEMRSEIWTDGLFTESVDGGHQQLYDQNISALNVPYSNWGNFYSLIYQINNAIQYFTATTVLPDATKNQYLAEMYGIRAYIYYTMAKTWGSVPLITKTLPTINSTAQTYAARTPVDSVFMQIKSDIEQSLTLFNGNYSFPAGKRVYWNAVASLVLKADVNLWTGTLLKGGNADLTIAQSTLQQVEDLQGGTLRLDPKYSDIFDPTKKANNPEIIFALNYELSQAQNTVFAEFTVNSIQANTLTFEKSSDPTKVVSYVYPYVGGSNRVGMNQDMITKLTSGPPDQRIAGTFKVMYSTSAPYAVRGVLLNKWIGTASGTSQVFTNDFPIYRYADVLLLMAEAKSKLGQDPSPEIDSLRSRAYGPTYTPYVSGSVDDNIRATLEEQLREEIGEGKRWWALRRCGDQWVYNYVNPAYLSEATVTSGKGPTLELPISVQMLNLDPLYKQTPGY</sequence>